<dbReference type="Pfam" id="PF19816">
    <property type="entry name" value="DUF6299"/>
    <property type="match status" value="1"/>
</dbReference>
<name>E2Q786_STRCL</name>
<accession>E2Q786</accession>
<dbReference type="InterPro" id="IPR046266">
    <property type="entry name" value="DUF6299"/>
</dbReference>
<sequence>MARWAGMTNARRATLIASVCLTAAVAACVFPGSANAQYAPDTVTIAPAAEIAPDGTLTLSGTYRCSSLRSGPVLIGAKALQGDARAEIDGARAVCDDRTHTWREQALPDGTFRPGAARGEAALVHLDNSQGFVPFPVVLNADKAPLTLRRG</sequence>
<dbReference type="STRING" id="1901.BB341_26485"/>
<feature type="domain" description="DUF6299" evidence="2">
    <location>
        <begin position="41"/>
        <end position="149"/>
    </location>
</feature>
<evidence type="ECO:0000259" key="2">
    <source>
        <dbReference type="Pfam" id="PF19816"/>
    </source>
</evidence>
<dbReference type="AlphaFoldDB" id="E2Q786"/>
<dbReference type="KEGG" id="sclf:BB341_26485"/>
<evidence type="ECO:0000256" key="1">
    <source>
        <dbReference type="SAM" id="SignalP"/>
    </source>
</evidence>
<evidence type="ECO:0000313" key="3">
    <source>
        <dbReference type="EMBL" id="EFG05333.1"/>
    </source>
</evidence>
<dbReference type="EMBL" id="CM000913">
    <property type="protein sequence ID" value="EFG05333.1"/>
    <property type="molecule type" value="Genomic_DNA"/>
</dbReference>
<reference evidence="3 4" key="1">
    <citation type="journal article" date="2010" name="Genome Biol. Evol.">
        <title>The sequence of a 1.8-mb bacterial linear plasmid reveals a rich evolutionary reservoir of secondary metabolic pathways.</title>
        <authorList>
            <person name="Medema M.H."/>
            <person name="Trefzer A."/>
            <person name="Kovalchuk A."/>
            <person name="van den Berg M."/>
            <person name="Mueller U."/>
            <person name="Heijne W."/>
            <person name="Wu L."/>
            <person name="Alam M.T."/>
            <person name="Ronning C.M."/>
            <person name="Nierman W.C."/>
            <person name="Bovenberg R.A.L."/>
            <person name="Breitling R."/>
            <person name="Takano E."/>
        </authorList>
    </citation>
    <scope>NUCLEOTIDE SEQUENCE [LARGE SCALE GENOMIC DNA]</scope>
    <source>
        <strain evidence="4">ATCC 27064 / DSM 738 / JCM 4710 / NBRC 13307 / NCIMB 12785 / NRRL 3585 / VKM Ac-602</strain>
    </source>
</reference>
<proteinExistence type="predicted"/>
<dbReference type="Proteomes" id="UP000002357">
    <property type="component" value="Chromosome"/>
</dbReference>
<organism evidence="3 4">
    <name type="scientific">Streptomyces clavuligerus</name>
    <dbReference type="NCBI Taxonomy" id="1901"/>
    <lineage>
        <taxon>Bacteria</taxon>
        <taxon>Bacillati</taxon>
        <taxon>Actinomycetota</taxon>
        <taxon>Actinomycetes</taxon>
        <taxon>Kitasatosporales</taxon>
        <taxon>Streptomycetaceae</taxon>
        <taxon>Streptomyces</taxon>
    </lineage>
</organism>
<evidence type="ECO:0000313" key="4">
    <source>
        <dbReference type="Proteomes" id="UP000002357"/>
    </source>
</evidence>
<feature type="signal peptide" evidence="1">
    <location>
        <begin position="1"/>
        <end position="36"/>
    </location>
</feature>
<keyword evidence="1" id="KW-0732">Signal</keyword>
<feature type="chain" id="PRO_5003162747" description="DUF6299 domain-containing protein" evidence="1">
    <location>
        <begin position="37"/>
        <end position="151"/>
    </location>
</feature>
<dbReference type="eggNOG" id="ENOG50346ZU">
    <property type="taxonomic scope" value="Bacteria"/>
</dbReference>
<gene>
    <name evidence="3" type="ORF">SCLAV_0257</name>
</gene>
<keyword evidence="4" id="KW-1185">Reference proteome</keyword>
<dbReference type="PROSITE" id="PS51257">
    <property type="entry name" value="PROKAR_LIPOPROTEIN"/>
    <property type="match status" value="1"/>
</dbReference>
<protein>
    <recommendedName>
        <fullName evidence="2">DUF6299 domain-containing protein</fullName>
    </recommendedName>
</protein>